<feature type="transmembrane region" description="Helical" evidence="1">
    <location>
        <begin position="40"/>
        <end position="59"/>
    </location>
</feature>
<dbReference type="Proteomes" id="UP000658278">
    <property type="component" value="Unassembled WGS sequence"/>
</dbReference>
<evidence type="ECO:0000313" key="3">
    <source>
        <dbReference type="Proteomes" id="UP000658278"/>
    </source>
</evidence>
<dbReference type="RefSeq" id="WP_200275727.1">
    <property type="nucleotide sequence ID" value="NZ_JAENII010000001.1"/>
</dbReference>
<protein>
    <submittedName>
        <fullName evidence="2">Uncharacterized protein</fullName>
    </submittedName>
</protein>
<name>A0A934VE73_9BACT</name>
<proteinExistence type="predicted"/>
<keyword evidence="1" id="KW-1133">Transmembrane helix</keyword>
<feature type="transmembrane region" description="Helical" evidence="1">
    <location>
        <begin position="89"/>
        <end position="108"/>
    </location>
</feature>
<evidence type="ECO:0000256" key="1">
    <source>
        <dbReference type="SAM" id="Phobius"/>
    </source>
</evidence>
<organism evidence="2 3">
    <name type="scientific">Haloferula rosea</name>
    <dbReference type="NCBI Taxonomy" id="490093"/>
    <lineage>
        <taxon>Bacteria</taxon>
        <taxon>Pseudomonadati</taxon>
        <taxon>Verrucomicrobiota</taxon>
        <taxon>Verrucomicrobiia</taxon>
        <taxon>Verrucomicrobiales</taxon>
        <taxon>Verrucomicrobiaceae</taxon>
        <taxon>Haloferula</taxon>
    </lineage>
</organism>
<keyword evidence="3" id="KW-1185">Reference proteome</keyword>
<evidence type="ECO:0000313" key="2">
    <source>
        <dbReference type="EMBL" id="MBK1825751.1"/>
    </source>
</evidence>
<gene>
    <name evidence="2" type="ORF">JIN81_01865</name>
</gene>
<dbReference type="EMBL" id="JAENII010000001">
    <property type="protein sequence ID" value="MBK1825751.1"/>
    <property type="molecule type" value="Genomic_DNA"/>
</dbReference>
<comment type="caution">
    <text evidence="2">The sequence shown here is derived from an EMBL/GenBank/DDBJ whole genome shotgun (WGS) entry which is preliminary data.</text>
</comment>
<feature type="transmembrane region" description="Helical" evidence="1">
    <location>
        <begin position="12"/>
        <end position="28"/>
    </location>
</feature>
<dbReference type="AlphaFoldDB" id="A0A934VE73"/>
<accession>A0A934VE73</accession>
<reference evidence="2" key="1">
    <citation type="submission" date="2021-01" db="EMBL/GenBank/DDBJ databases">
        <title>Modified the classification status of verrucomicrobia.</title>
        <authorList>
            <person name="Feng X."/>
        </authorList>
    </citation>
    <scope>NUCLEOTIDE SEQUENCE</scope>
    <source>
        <strain evidence="2">KCTC 22201</strain>
    </source>
</reference>
<sequence>MMLASIDAMRPVFLMVVGLSLLLVAWRLTRRCSGWSARMLMGGALLLAFGYGLVLPLYAAEVIVPFRNLAFYPHADPALTLGWHVSKLFAMNGGWLLFGMGLALYSGLFESAPARKTQTVSAHP</sequence>
<keyword evidence="1" id="KW-0812">Transmembrane</keyword>
<keyword evidence="1" id="KW-0472">Membrane</keyword>